<keyword evidence="3" id="KW-0804">Transcription</keyword>
<protein>
    <submittedName>
        <fullName evidence="5">AraC family transcriptional regulator</fullName>
    </submittedName>
</protein>
<reference evidence="5 6" key="1">
    <citation type="submission" date="2017-08" db="EMBL/GenBank/DDBJ databases">
        <title>Infants hospitalized years apart are colonized by the same room-sourced microbial strains.</title>
        <authorList>
            <person name="Brooks B."/>
            <person name="Olm M.R."/>
            <person name="Firek B.A."/>
            <person name="Baker R."/>
            <person name="Thomas B.C."/>
            <person name="Morowitz M.J."/>
            <person name="Banfield J.F."/>
        </authorList>
    </citation>
    <scope>NUCLEOTIDE SEQUENCE [LARGE SCALE GENOMIC DNA]</scope>
    <source>
        <strain evidence="5">S2_005_002_R2_34</strain>
    </source>
</reference>
<dbReference type="SMART" id="SM00342">
    <property type="entry name" value="HTH_ARAC"/>
    <property type="match status" value="1"/>
</dbReference>
<dbReference type="SUPFAM" id="SSF46689">
    <property type="entry name" value="Homeodomain-like"/>
    <property type="match status" value="1"/>
</dbReference>
<dbReference type="PRINTS" id="PR00032">
    <property type="entry name" value="HTHARAC"/>
</dbReference>
<dbReference type="InterPro" id="IPR020449">
    <property type="entry name" value="Tscrpt_reg_AraC-type_HTH"/>
</dbReference>
<name>A0A2W5NB42_RHOSU</name>
<evidence type="ECO:0000259" key="4">
    <source>
        <dbReference type="PROSITE" id="PS01124"/>
    </source>
</evidence>
<dbReference type="Pfam" id="PF12625">
    <property type="entry name" value="Arabinose_bd"/>
    <property type="match status" value="1"/>
</dbReference>
<organism evidence="5 6">
    <name type="scientific">Rhodovulum sulfidophilum</name>
    <name type="common">Rhodobacter sulfidophilus</name>
    <dbReference type="NCBI Taxonomy" id="35806"/>
    <lineage>
        <taxon>Bacteria</taxon>
        <taxon>Pseudomonadati</taxon>
        <taxon>Pseudomonadota</taxon>
        <taxon>Alphaproteobacteria</taxon>
        <taxon>Rhodobacterales</taxon>
        <taxon>Paracoccaceae</taxon>
        <taxon>Rhodovulum</taxon>
    </lineage>
</organism>
<dbReference type="InterPro" id="IPR009057">
    <property type="entry name" value="Homeodomain-like_sf"/>
</dbReference>
<sequence>MALAEAGIAAEAARDPAGRVSADQLERLSDLAMRALDDEALGWFSRRLPWGSYGLLLRASLTAPTLDIALRRWCRHHALLTEDVRITPEISDIDATARITEAVDLGPFREFCLVSLLRNLHGVACWLVDSRIPLVGARFPFPAPPHAGAYARMFGGAIVFGAAEASLSLDAGYLRLPVLRDDASLRALLRRPLPLMARRYRQDRLLSRRIVRVLAAGGDAPEAPRLAEALNVSLRSLQRHLREEGTSLTALRAEARRLRAETLLRRADLPIKRVARLVGYGDESSFGRAFRAWTGRTPAEFRRLETALPGPRGAISSGSG</sequence>
<dbReference type="GO" id="GO:0005829">
    <property type="term" value="C:cytosol"/>
    <property type="evidence" value="ECO:0007669"/>
    <property type="project" value="TreeGrafter"/>
</dbReference>
<evidence type="ECO:0000256" key="3">
    <source>
        <dbReference type="ARBA" id="ARBA00023163"/>
    </source>
</evidence>
<accession>A0A2W5NB42</accession>
<dbReference type="GO" id="GO:0000976">
    <property type="term" value="F:transcription cis-regulatory region binding"/>
    <property type="evidence" value="ECO:0007669"/>
    <property type="project" value="TreeGrafter"/>
</dbReference>
<dbReference type="AlphaFoldDB" id="A0A2W5NB42"/>
<evidence type="ECO:0000256" key="2">
    <source>
        <dbReference type="ARBA" id="ARBA00023125"/>
    </source>
</evidence>
<dbReference type="InterPro" id="IPR032687">
    <property type="entry name" value="AraC-type_N"/>
</dbReference>
<dbReference type="PANTHER" id="PTHR47894">
    <property type="entry name" value="HTH-TYPE TRANSCRIPTIONAL REGULATOR GADX"/>
    <property type="match status" value="1"/>
</dbReference>
<evidence type="ECO:0000256" key="1">
    <source>
        <dbReference type="ARBA" id="ARBA00023015"/>
    </source>
</evidence>
<dbReference type="PANTHER" id="PTHR47894:SF1">
    <property type="entry name" value="HTH-TYPE TRANSCRIPTIONAL REGULATOR VQSM"/>
    <property type="match status" value="1"/>
</dbReference>
<feature type="domain" description="HTH araC/xylS-type" evidence="4">
    <location>
        <begin position="226"/>
        <end position="304"/>
    </location>
</feature>
<keyword evidence="2" id="KW-0238">DNA-binding</keyword>
<evidence type="ECO:0000313" key="5">
    <source>
        <dbReference type="EMBL" id="PZQ50716.1"/>
    </source>
</evidence>
<evidence type="ECO:0000313" key="6">
    <source>
        <dbReference type="Proteomes" id="UP000249185"/>
    </source>
</evidence>
<dbReference type="EMBL" id="QFPW01000003">
    <property type="protein sequence ID" value="PZQ50716.1"/>
    <property type="molecule type" value="Genomic_DNA"/>
</dbReference>
<dbReference type="Proteomes" id="UP000249185">
    <property type="component" value="Unassembled WGS sequence"/>
</dbReference>
<comment type="caution">
    <text evidence="5">The sequence shown here is derived from an EMBL/GenBank/DDBJ whole genome shotgun (WGS) entry which is preliminary data.</text>
</comment>
<dbReference type="Pfam" id="PF12833">
    <property type="entry name" value="HTH_18"/>
    <property type="match status" value="1"/>
</dbReference>
<dbReference type="PROSITE" id="PS01124">
    <property type="entry name" value="HTH_ARAC_FAMILY_2"/>
    <property type="match status" value="1"/>
</dbReference>
<proteinExistence type="predicted"/>
<dbReference type="Gene3D" id="1.10.10.60">
    <property type="entry name" value="Homeodomain-like"/>
    <property type="match status" value="1"/>
</dbReference>
<keyword evidence="1" id="KW-0805">Transcription regulation</keyword>
<dbReference type="GO" id="GO:0003700">
    <property type="term" value="F:DNA-binding transcription factor activity"/>
    <property type="evidence" value="ECO:0007669"/>
    <property type="project" value="InterPro"/>
</dbReference>
<dbReference type="InterPro" id="IPR018060">
    <property type="entry name" value="HTH_AraC"/>
</dbReference>
<gene>
    <name evidence="5" type="ORF">DI556_06255</name>
</gene>